<dbReference type="PROSITE" id="PS00109">
    <property type="entry name" value="PROTEIN_KINASE_TYR"/>
    <property type="match status" value="1"/>
</dbReference>
<keyword evidence="14" id="KW-1185">Reference proteome</keyword>
<name>A0A2T7PCX8_POMCA</name>
<proteinExistence type="predicted"/>
<protein>
    <recommendedName>
        <fullName evidence="15">Protein kinase domain-containing protein</fullName>
    </recommendedName>
</protein>
<dbReference type="PROSITE" id="PS50081">
    <property type="entry name" value="ZF_DAG_PE_2"/>
    <property type="match status" value="1"/>
</dbReference>
<dbReference type="InterPro" id="IPR008266">
    <property type="entry name" value="Tyr_kinase_AS"/>
</dbReference>
<dbReference type="Gene3D" id="1.10.510.10">
    <property type="entry name" value="Transferase(Phosphotransferase) domain 1"/>
    <property type="match status" value="1"/>
</dbReference>
<keyword evidence="6 9" id="KW-0067">ATP-binding</keyword>
<feature type="compositionally biased region" description="Low complexity" evidence="10">
    <location>
        <begin position="256"/>
        <end position="271"/>
    </location>
</feature>
<dbReference type="OrthoDB" id="774951at2759"/>
<dbReference type="InterPro" id="IPR025561">
    <property type="entry name" value="KSR_SAM-like_dom"/>
</dbReference>
<evidence type="ECO:0000256" key="1">
    <source>
        <dbReference type="ARBA" id="ARBA00022679"/>
    </source>
</evidence>
<dbReference type="PROSITE" id="PS50011">
    <property type="entry name" value="PROTEIN_KINASE_DOM"/>
    <property type="match status" value="1"/>
</dbReference>
<dbReference type="Pfam" id="PF13543">
    <property type="entry name" value="SAM_KSR1"/>
    <property type="match status" value="1"/>
</dbReference>
<evidence type="ECO:0000256" key="5">
    <source>
        <dbReference type="ARBA" id="ARBA00022833"/>
    </source>
</evidence>
<dbReference type="GO" id="GO:0005524">
    <property type="term" value="F:ATP binding"/>
    <property type="evidence" value="ECO:0007669"/>
    <property type="project" value="UniProtKB-UniRule"/>
</dbReference>
<keyword evidence="3 9" id="KW-0547">Nucleotide-binding</keyword>
<dbReference type="Proteomes" id="UP000245119">
    <property type="component" value="Linkage Group LG4"/>
</dbReference>
<sequence>MSSVADLDEATNHAIRTCKTNQSMIDFTAKQLNGLRIECATTEEITQTEIKDTESKLIKLFSNQLVAKRRLHADEIPQCVSEYPRVEQWLSVVGLKEEIINNLLQRKIIFDELLIMTETEVQTLLQQYGATQRAIQTLNTALANLKLCTEKQLLGENVTQCDWHFTDLAGASRSTSSSPSGGGSAAASASTDGHASPKYQQHYSVSSLPSNFTAAEDTVSSNSVATFSISGSSNSFDHANSSVDLHSKHRELQSAPHSTPSSPVLSPHLLSNNQRSTPPSTPNASRVKTVSVTKYPSTPPPKKKMLLFPDAQPITKSKSHESQLANRVVDIDPVKSKKKLQTMKQSSSHEALFMRRLSAEGAEMGGISVWGMPGHASPVTSSPIRSPPFKHDSSGGDDTVRYGHSLTVPKSPKTPQTIYQKVHHSSQHRFTSNFVLAPCDLCLAFVIRGKVCKYCKKKFHKDCSNKTPSACAVAEDGVFDGTDSPHSMRRTTNPNIMLPGEDLMLKPNSSMPNFAGSLIPDSGSNTSSCNSSTPSSPALQISSGTTTSPSPAPGSPTISLTQFRFPDVAGNSRTSSLPAELEVLNRDITHGDDVVSTNTSNDSDKTLIDSNTSDRILLDRVDSVDSQDDPLGHSWNRQNSLAATMREWDIPYEDLIISDPIGVGRFGTVHKGHWHGDVAIKVLHLVNDADYQAQLAAFRLELALLRKTRHENLVLFMGACMKPPRLAIVTSFCKGETLYTLIHEKKDTFKINKATIIASQVAQGMSYLHSRSIIHKDLRSKNIFIDSGKVVITDFGLFHVTKICRGNKKDDWLSVPRGWLCYLAPEIIRALKALQHAEKDLPFTKMSDLYAFGTVWYELLCSEWPFRSQPCETVIWQVGRGLKQSLNTVNAPREVKDILMSCWAFSPSERPDFTQITKALERVPRTRLIRSPSHPVHLSRSTEGIFHA</sequence>
<dbReference type="Gene3D" id="3.30.60.20">
    <property type="match status" value="1"/>
</dbReference>
<evidence type="ECO:0000256" key="6">
    <source>
        <dbReference type="ARBA" id="ARBA00022840"/>
    </source>
</evidence>
<evidence type="ECO:0000256" key="7">
    <source>
        <dbReference type="ARBA" id="ARBA00047899"/>
    </source>
</evidence>
<feature type="domain" description="Protein kinase" evidence="11">
    <location>
        <begin position="655"/>
        <end position="937"/>
    </location>
</feature>
<feature type="region of interest" description="Disordered" evidence="10">
    <location>
        <begin position="512"/>
        <end position="560"/>
    </location>
</feature>
<dbReference type="Gene3D" id="3.30.200.20">
    <property type="entry name" value="Phosphorylase Kinase, domain 1"/>
    <property type="match status" value="1"/>
</dbReference>
<dbReference type="OMA" id="GCEDSTR"/>
<keyword evidence="4" id="KW-0418">Kinase</keyword>
<dbReference type="InterPro" id="IPR011009">
    <property type="entry name" value="Kinase-like_dom_sf"/>
</dbReference>
<comment type="caution">
    <text evidence="13">The sequence shown here is derived from an EMBL/GenBank/DDBJ whole genome shotgun (WGS) entry which is preliminary data.</text>
</comment>
<keyword evidence="2" id="KW-0479">Metal-binding</keyword>
<organism evidence="13 14">
    <name type="scientific">Pomacea canaliculata</name>
    <name type="common">Golden apple snail</name>
    <dbReference type="NCBI Taxonomy" id="400727"/>
    <lineage>
        <taxon>Eukaryota</taxon>
        <taxon>Metazoa</taxon>
        <taxon>Spiralia</taxon>
        <taxon>Lophotrochozoa</taxon>
        <taxon>Mollusca</taxon>
        <taxon>Gastropoda</taxon>
        <taxon>Caenogastropoda</taxon>
        <taxon>Architaenioglossa</taxon>
        <taxon>Ampullarioidea</taxon>
        <taxon>Ampullariidae</taxon>
        <taxon>Pomacea</taxon>
    </lineage>
</organism>
<feature type="compositionally biased region" description="Low complexity" evidence="10">
    <location>
        <begin position="172"/>
        <end position="196"/>
    </location>
</feature>
<evidence type="ECO:0000259" key="11">
    <source>
        <dbReference type="PROSITE" id="PS50011"/>
    </source>
</evidence>
<dbReference type="CDD" id="cd20812">
    <property type="entry name" value="C1_KSR"/>
    <property type="match status" value="1"/>
</dbReference>
<dbReference type="Gene3D" id="1.10.150.50">
    <property type="entry name" value="Transcription Factor, Ets-1"/>
    <property type="match status" value="1"/>
</dbReference>
<evidence type="ECO:0000313" key="14">
    <source>
        <dbReference type="Proteomes" id="UP000245119"/>
    </source>
</evidence>
<feature type="region of interest" description="Disordered" evidence="10">
    <location>
        <begin position="172"/>
        <end position="202"/>
    </location>
</feature>
<dbReference type="SUPFAM" id="SSF57889">
    <property type="entry name" value="Cysteine-rich domain"/>
    <property type="match status" value="1"/>
</dbReference>
<evidence type="ECO:0000313" key="13">
    <source>
        <dbReference type="EMBL" id="PVD31276.1"/>
    </source>
</evidence>
<dbReference type="PANTHER" id="PTHR44329:SF253">
    <property type="entry name" value="KINASE SUPPRESSOR OF RAS 2"/>
    <property type="match status" value="1"/>
</dbReference>
<keyword evidence="5" id="KW-0862">Zinc</keyword>
<dbReference type="InterPro" id="IPR051681">
    <property type="entry name" value="Ser/Thr_Kinases-Pseudokinases"/>
</dbReference>
<dbReference type="PANTHER" id="PTHR44329">
    <property type="entry name" value="SERINE/THREONINE-PROTEIN KINASE TNNI3K-RELATED"/>
    <property type="match status" value="1"/>
</dbReference>
<feature type="binding site" evidence="9">
    <location>
        <position position="681"/>
    </location>
    <ligand>
        <name>ATP</name>
        <dbReference type="ChEBI" id="CHEBI:30616"/>
    </ligand>
</feature>
<dbReference type="InterPro" id="IPR046933">
    <property type="entry name" value="SAM_KSR1_N_sf"/>
</dbReference>
<dbReference type="InterPro" id="IPR046349">
    <property type="entry name" value="C1-like_sf"/>
</dbReference>
<dbReference type="FunFam" id="3.30.200.20:FF:000034">
    <property type="entry name" value="Kinase suppressor of Ras 1"/>
    <property type="match status" value="1"/>
</dbReference>
<dbReference type="InterPro" id="IPR017441">
    <property type="entry name" value="Protein_kinase_ATP_BS"/>
</dbReference>
<dbReference type="AlphaFoldDB" id="A0A2T7PCX8"/>
<feature type="compositionally biased region" description="Polar residues" evidence="10">
    <location>
        <begin position="272"/>
        <end position="288"/>
    </location>
</feature>
<dbReference type="Pfam" id="PF07714">
    <property type="entry name" value="PK_Tyr_Ser-Thr"/>
    <property type="match status" value="1"/>
</dbReference>
<evidence type="ECO:0000256" key="10">
    <source>
        <dbReference type="SAM" id="MobiDB-lite"/>
    </source>
</evidence>
<dbReference type="CDD" id="cd14063">
    <property type="entry name" value="PK_KSR"/>
    <property type="match status" value="1"/>
</dbReference>
<feature type="compositionally biased region" description="Low complexity" evidence="10">
    <location>
        <begin position="522"/>
        <end position="559"/>
    </location>
</feature>
<keyword evidence="1" id="KW-0808">Transferase</keyword>
<dbReference type="PROSITE" id="PS00479">
    <property type="entry name" value="ZF_DAG_PE_1"/>
    <property type="match status" value="1"/>
</dbReference>
<dbReference type="InterPro" id="IPR013761">
    <property type="entry name" value="SAM/pointed_sf"/>
</dbReference>
<dbReference type="EMBL" id="PZQS01000004">
    <property type="protein sequence ID" value="PVD31276.1"/>
    <property type="molecule type" value="Genomic_DNA"/>
</dbReference>
<evidence type="ECO:0000259" key="12">
    <source>
        <dbReference type="PROSITE" id="PS50081"/>
    </source>
</evidence>
<comment type="catalytic activity">
    <reaction evidence="7">
        <text>L-threonyl-[protein] + ATP = O-phospho-L-threonyl-[protein] + ADP + H(+)</text>
        <dbReference type="Rhea" id="RHEA:46608"/>
        <dbReference type="Rhea" id="RHEA-COMP:11060"/>
        <dbReference type="Rhea" id="RHEA-COMP:11605"/>
        <dbReference type="ChEBI" id="CHEBI:15378"/>
        <dbReference type="ChEBI" id="CHEBI:30013"/>
        <dbReference type="ChEBI" id="CHEBI:30616"/>
        <dbReference type="ChEBI" id="CHEBI:61977"/>
        <dbReference type="ChEBI" id="CHEBI:456216"/>
        <dbReference type="EC" id="2.7.11.1"/>
    </reaction>
</comment>
<dbReference type="InterPro" id="IPR002219">
    <property type="entry name" value="PKC_DAG/PE"/>
</dbReference>
<dbReference type="Gene3D" id="6.10.140.1120">
    <property type="match status" value="1"/>
</dbReference>
<evidence type="ECO:0000256" key="2">
    <source>
        <dbReference type="ARBA" id="ARBA00022723"/>
    </source>
</evidence>
<comment type="catalytic activity">
    <reaction evidence="8">
        <text>L-seryl-[protein] + ATP = O-phospho-L-seryl-[protein] + ADP + H(+)</text>
        <dbReference type="Rhea" id="RHEA:17989"/>
        <dbReference type="Rhea" id="RHEA-COMP:9863"/>
        <dbReference type="Rhea" id="RHEA-COMP:11604"/>
        <dbReference type="ChEBI" id="CHEBI:15378"/>
        <dbReference type="ChEBI" id="CHEBI:29999"/>
        <dbReference type="ChEBI" id="CHEBI:30616"/>
        <dbReference type="ChEBI" id="CHEBI:83421"/>
        <dbReference type="ChEBI" id="CHEBI:456216"/>
        <dbReference type="EC" id="2.7.11.1"/>
    </reaction>
</comment>
<evidence type="ECO:0000256" key="8">
    <source>
        <dbReference type="ARBA" id="ARBA00048679"/>
    </source>
</evidence>
<feature type="region of interest" description="Disordered" evidence="10">
    <location>
        <begin position="239"/>
        <end position="306"/>
    </location>
</feature>
<dbReference type="GO" id="GO:0004674">
    <property type="term" value="F:protein serine/threonine kinase activity"/>
    <property type="evidence" value="ECO:0007669"/>
    <property type="project" value="UniProtKB-EC"/>
</dbReference>
<dbReference type="InterPro" id="IPR046861">
    <property type="entry name" value="SAM_KSR1_N"/>
</dbReference>
<dbReference type="GO" id="GO:0046872">
    <property type="term" value="F:metal ion binding"/>
    <property type="evidence" value="ECO:0007669"/>
    <property type="project" value="UniProtKB-KW"/>
</dbReference>
<dbReference type="PROSITE" id="PS00107">
    <property type="entry name" value="PROTEIN_KINASE_ATP"/>
    <property type="match status" value="1"/>
</dbReference>
<dbReference type="SUPFAM" id="SSF56112">
    <property type="entry name" value="Protein kinase-like (PK-like)"/>
    <property type="match status" value="1"/>
</dbReference>
<accession>A0A2T7PCX8</accession>
<dbReference type="STRING" id="400727.A0A2T7PCX8"/>
<dbReference type="InterPro" id="IPR001245">
    <property type="entry name" value="Ser-Thr/Tyr_kinase_cat_dom"/>
</dbReference>
<evidence type="ECO:0000256" key="9">
    <source>
        <dbReference type="PROSITE-ProRule" id="PRU10141"/>
    </source>
</evidence>
<evidence type="ECO:0000256" key="3">
    <source>
        <dbReference type="ARBA" id="ARBA00022741"/>
    </source>
</evidence>
<dbReference type="Pfam" id="PF20406">
    <property type="entry name" value="SAM_KSR1_N"/>
    <property type="match status" value="1"/>
</dbReference>
<feature type="domain" description="Phorbol-ester/DAG-type" evidence="12">
    <location>
        <begin position="427"/>
        <end position="471"/>
    </location>
</feature>
<evidence type="ECO:0008006" key="15">
    <source>
        <dbReference type="Google" id="ProtNLM"/>
    </source>
</evidence>
<dbReference type="FunFam" id="1.10.510.10:FF:000107">
    <property type="entry name" value="kinase suppressor of Ras 1"/>
    <property type="match status" value="1"/>
</dbReference>
<gene>
    <name evidence="13" type="ORF">C0Q70_06688</name>
</gene>
<reference evidence="13 14" key="1">
    <citation type="submission" date="2018-04" db="EMBL/GenBank/DDBJ databases">
        <title>The genome of golden apple snail Pomacea canaliculata provides insight into stress tolerance and invasive adaptation.</title>
        <authorList>
            <person name="Liu C."/>
            <person name="Liu B."/>
            <person name="Ren Y."/>
            <person name="Zhang Y."/>
            <person name="Wang H."/>
            <person name="Li S."/>
            <person name="Jiang F."/>
            <person name="Yin L."/>
            <person name="Zhang G."/>
            <person name="Qian W."/>
            <person name="Fan W."/>
        </authorList>
    </citation>
    <scope>NUCLEOTIDE SEQUENCE [LARGE SCALE GENOMIC DNA]</scope>
    <source>
        <strain evidence="13">SZHN2017</strain>
        <tissue evidence="13">Muscle</tissue>
    </source>
</reference>
<evidence type="ECO:0000256" key="4">
    <source>
        <dbReference type="ARBA" id="ARBA00022777"/>
    </source>
</evidence>
<dbReference type="InterPro" id="IPR000719">
    <property type="entry name" value="Prot_kinase_dom"/>
</dbReference>